<keyword evidence="3" id="KW-0418">Kinase</keyword>
<gene>
    <name evidence="5" type="ORF">FZC79_03735</name>
</gene>
<accession>A0A5D4KHK3</accession>
<dbReference type="Pfam" id="PF14682">
    <property type="entry name" value="SPOB_ab"/>
    <property type="match status" value="1"/>
</dbReference>
<evidence type="ECO:0000313" key="5">
    <source>
        <dbReference type="EMBL" id="TYR76817.1"/>
    </source>
</evidence>
<name>A0A5D4KHK3_9BACI</name>
<dbReference type="SUPFAM" id="SSF55890">
    <property type="entry name" value="Sporulation response regulatory protein Spo0B"/>
    <property type="match status" value="1"/>
</dbReference>
<proteinExistence type="predicted"/>
<keyword evidence="2" id="KW-0808">Transferase</keyword>
<dbReference type="GO" id="GO:0000155">
    <property type="term" value="F:phosphorelay sensor kinase activity"/>
    <property type="evidence" value="ECO:0007669"/>
    <property type="project" value="InterPro"/>
</dbReference>
<dbReference type="InterPro" id="IPR039506">
    <property type="entry name" value="SPOB_a"/>
</dbReference>
<feature type="domain" description="Sporulation initiation phosphotransferase B C-terminal" evidence="4">
    <location>
        <begin position="60"/>
        <end position="169"/>
    </location>
</feature>
<dbReference type="InterPro" id="IPR037100">
    <property type="entry name" value="Spo0B_C_sf"/>
</dbReference>
<dbReference type="EMBL" id="VTEH01000002">
    <property type="protein sequence ID" value="TYR76817.1"/>
    <property type="molecule type" value="Genomic_DNA"/>
</dbReference>
<dbReference type="InterPro" id="IPR016122">
    <property type="entry name" value="SpoOB_C"/>
</dbReference>
<organism evidence="5 6">
    <name type="scientific">Rossellomorea vietnamensis</name>
    <dbReference type="NCBI Taxonomy" id="218284"/>
    <lineage>
        <taxon>Bacteria</taxon>
        <taxon>Bacillati</taxon>
        <taxon>Bacillota</taxon>
        <taxon>Bacilli</taxon>
        <taxon>Bacillales</taxon>
        <taxon>Bacillaceae</taxon>
        <taxon>Rossellomorea</taxon>
    </lineage>
</organism>
<dbReference type="Gene3D" id="3.30.565.30">
    <property type="entry name" value="Sporulation initiation phosphotransferase B (SpoOB), C-terminal domain"/>
    <property type="match status" value="1"/>
</dbReference>
<dbReference type="Gene3D" id="1.10.287.130">
    <property type="match status" value="1"/>
</dbReference>
<evidence type="ECO:0000259" key="4">
    <source>
        <dbReference type="SMART" id="SM01317"/>
    </source>
</evidence>
<dbReference type="InterPro" id="IPR016120">
    <property type="entry name" value="Sig_transdc_His_kin_SpoOB"/>
</dbReference>
<keyword evidence="1" id="KW-0597">Phosphoprotein</keyword>
<dbReference type="Proteomes" id="UP000323317">
    <property type="component" value="Unassembled WGS sequence"/>
</dbReference>
<dbReference type="AlphaFoldDB" id="A0A5D4KHK3"/>
<protein>
    <submittedName>
        <fullName evidence="5">Sporulation protein</fullName>
    </submittedName>
</protein>
<evidence type="ECO:0000256" key="2">
    <source>
        <dbReference type="ARBA" id="ARBA00022679"/>
    </source>
</evidence>
<evidence type="ECO:0000256" key="3">
    <source>
        <dbReference type="ARBA" id="ARBA00022777"/>
    </source>
</evidence>
<reference evidence="5 6" key="1">
    <citation type="submission" date="2019-08" db="EMBL/GenBank/DDBJ databases">
        <title>Bacillus genomes from the desert of Cuatro Cienegas, Coahuila.</title>
        <authorList>
            <person name="Olmedo-Alvarez G."/>
        </authorList>
    </citation>
    <scope>NUCLEOTIDE SEQUENCE [LARGE SCALE GENOMIC DNA]</scope>
    <source>
        <strain evidence="5 6">CH40_1T</strain>
    </source>
</reference>
<evidence type="ECO:0000256" key="1">
    <source>
        <dbReference type="ARBA" id="ARBA00022553"/>
    </source>
</evidence>
<dbReference type="SMART" id="SM01317">
    <property type="entry name" value="SPOB_ab"/>
    <property type="match status" value="1"/>
</dbReference>
<evidence type="ECO:0000313" key="6">
    <source>
        <dbReference type="Proteomes" id="UP000323317"/>
    </source>
</evidence>
<dbReference type="Pfam" id="PF14689">
    <property type="entry name" value="SPOB_a"/>
    <property type="match status" value="1"/>
</dbReference>
<sequence>MMNNEWNLVEALRHARHDWMNRLQLIKGNMDLGRMDRAKQIIEEIVAESQNESKLSNLKVPKFSEWMLTYNWQTHFIKLEFEVLEAEEPDVNDDTLFGWFTGLFSVLENCVKPYEENNMMVTIKICQQEARFELDFNGIIVDEESLQDWLVKNSPGVAVETMDSNGFLISLNLNR</sequence>
<comment type="caution">
    <text evidence="5">The sequence shown here is derived from an EMBL/GenBank/DDBJ whole genome shotgun (WGS) entry which is preliminary data.</text>
</comment>